<evidence type="ECO:0008006" key="3">
    <source>
        <dbReference type="Google" id="ProtNLM"/>
    </source>
</evidence>
<reference evidence="1" key="1">
    <citation type="submission" date="2021-01" db="EMBL/GenBank/DDBJ databases">
        <title>Whole genome shotgun sequence of Dactylosporangium siamense NBRC 106093.</title>
        <authorList>
            <person name="Komaki H."/>
            <person name="Tamura T."/>
        </authorList>
    </citation>
    <scope>NUCLEOTIDE SEQUENCE</scope>
    <source>
        <strain evidence="1">NBRC 106093</strain>
    </source>
</reference>
<proteinExistence type="predicted"/>
<dbReference type="RefSeq" id="WP_203847654.1">
    <property type="nucleotide sequence ID" value="NZ_BAAAVW010000033.1"/>
</dbReference>
<dbReference type="Proteomes" id="UP000660611">
    <property type="component" value="Unassembled WGS sequence"/>
</dbReference>
<gene>
    <name evidence="1" type="ORF">Dsi01nite_038940</name>
</gene>
<keyword evidence="2" id="KW-1185">Reference proteome</keyword>
<evidence type="ECO:0000313" key="2">
    <source>
        <dbReference type="Proteomes" id="UP000660611"/>
    </source>
</evidence>
<evidence type="ECO:0000313" key="1">
    <source>
        <dbReference type="EMBL" id="GIG45853.1"/>
    </source>
</evidence>
<dbReference type="EMBL" id="BONQ01000057">
    <property type="protein sequence ID" value="GIG45853.1"/>
    <property type="molecule type" value="Genomic_DNA"/>
</dbReference>
<organism evidence="1 2">
    <name type="scientific">Dactylosporangium siamense</name>
    <dbReference type="NCBI Taxonomy" id="685454"/>
    <lineage>
        <taxon>Bacteria</taxon>
        <taxon>Bacillati</taxon>
        <taxon>Actinomycetota</taxon>
        <taxon>Actinomycetes</taxon>
        <taxon>Micromonosporales</taxon>
        <taxon>Micromonosporaceae</taxon>
        <taxon>Dactylosporangium</taxon>
    </lineage>
</organism>
<dbReference type="AlphaFoldDB" id="A0A919UCP7"/>
<accession>A0A919UCP7</accession>
<comment type="caution">
    <text evidence="1">The sequence shown here is derived from an EMBL/GenBank/DDBJ whole genome shotgun (WGS) entry which is preliminary data.</text>
</comment>
<name>A0A919UCP7_9ACTN</name>
<sequence length="89" mass="9814">MSITVALVKLERWLRVHAPANAATLAPAATLDRLDHTASVFGRPLPADVQRLYLWHDGTTAAVDRFEISPSRYFLPLAGPALRWSYAGD</sequence>
<protein>
    <recommendedName>
        <fullName evidence="3">Knr4/Smi1-like domain-containing protein</fullName>
    </recommendedName>
</protein>